<dbReference type="PANTHER" id="PTHR19288">
    <property type="entry name" value="4-NITROPHENYLPHOSPHATASE-RELATED"/>
    <property type="match status" value="1"/>
</dbReference>
<dbReference type="NCBIfam" id="TIGR01668">
    <property type="entry name" value="YqeG_hyp_ppase"/>
    <property type="match status" value="1"/>
</dbReference>
<gene>
    <name evidence="1" type="ORF">BZG36_00398</name>
</gene>
<name>A0A261Y838_9FUNG</name>
<keyword evidence="2" id="KW-1185">Reference proteome</keyword>
<dbReference type="OrthoDB" id="198652at2759"/>
<sequence length="177" mass="19550">MKALGIKAAVFDKDNCLTAPYGNDIHPPFRETWSKCKDAFGKENVLIISNSAGTDDDKGHVKAQKIEASLGVPVLRHSSKKPAGGEALPMHFKQSTGEEITPSHMVMTGDRLFTDVLFGNLNGMVTVLTREVVSEKGDNPVAVQIRRIEHKLLDWLIKRGVKPPKHPLHVHKNECII</sequence>
<evidence type="ECO:0000313" key="1">
    <source>
        <dbReference type="EMBL" id="OZJ06777.1"/>
    </source>
</evidence>
<organism evidence="1 2">
    <name type="scientific">Bifiguratus adelaidae</name>
    <dbReference type="NCBI Taxonomy" id="1938954"/>
    <lineage>
        <taxon>Eukaryota</taxon>
        <taxon>Fungi</taxon>
        <taxon>Fungi incertae sedis</taxon>
        <taxon>Mucoromycota</taxon>
        <taxon>Mucoromycotina</taxon>
        <taxon>Endogonomycetes</taxon>
        <taxon>Endogonales</taxon>
        <taxon>Endogonales incertae sedis</taxon>
        <taxon>Bifiguratus</taxon>
    </lineage>
</organism>
<dbReference type="Proteomes" id="UP000242875">
    <property type="component" value="Unassembled WGS sequence"/>
</dbReference>
<dbReference type="InterPro" id="IPR027706">
    <property type="entry name" value="PGP_Pase"/>
</dbReference>
<dbReference type="EMBL" id="MVBO01000002">
    <property type="protein sequence ID" value="OZJ06777.1"/>
    <property type="molecule type" value="Genomic_DNA"/>
</dbReference>
<dbReference type="InterPro" id="IPR036412">
    <property type="entry name" value="HAD-like_sf"/>
</dbReference>
<protein>
    <recommendedName>
        <fullName evidence="3">Phosphatidylglycerophosphatase GEP4, mitochondrial</fullName>
    </recommendedName>
</protein>
<dbReference type="GO" id="GO:0008962">
    <property type="term" value="F:phosphatidylglycerophosphatase activity"/>
    <property type="evidence" value="ECO:0007669"/>
    <property type="project" value="InterPro"/>
</dbReference>
<dbReference type="Pfam" id="PF09419">
    <property type="entry name" value="PGP_phosphatase"/>
    <property type="match status" value="1"/>
</dbReference>
<dbReference type="PANTHER" id="PTHR19288:SF25">
    <property type="entry name" value="PHOSPHATIDYLGLYCEROPHOSPHATASE GEP4, MITOCHONDRIAL"/>
    <property type="match status" value="1"/>
</dbReference>
<dbReference type="GO" id="GO:0005737">
    <property type="term" value="C:cytoplasm"/>
    <property type="evidence" value="ECO:0007669"/>
    <property type="project" value="TreeGrafter"/>
</dbReference>
<dbReference type="InterPro" id="IPR010021">
    <property type="entry name" value="PGPP1/Gep4"/>
</dbReference>
<evidence type="ECO:0008006" key="3">
    <source>
        <dbReference type="Google" id="ProtNLM"/>
    </source>
</evidence>
<dbReference type="SUPFAM" id="SSF56784">
    <property type="entry name" value="HAD-like"/>
    <property type="match status" value="1"/>
</dbReference>
<dbReference type="Gene3D" id="3.40.50.1000">
    <property type="entry name" value="HAD superfamily/HAD-like"/>
    <property type="match status" value="1"/>
</dbReference>
<comment type="caution">
    <text evidence="1">The sequence shown here is derived from an EMBL/GenBank/DDBJ whole genome shotgun (WGS) entry which is preliminary data.</text>
</comment>
<reference evidence="1 2" key="1">
    <citation type="journal article" date="2017" name="Mycologia">
        <title>Bifiguratus adelaidae, gen. et sp. nov., a new member of Mucoromycotina in endophytic and soil-dwelling habitats.</title>
        <authorList>
            <person name="Torres-Cruz T.J."/>
            <person name="Billingsley Tobias T.L."/>
            <person name="Almatruk M."/>
            <person name="Hesse C."/>
            <person name="Kuske C.R."/>
            <person name="Desiro A."/>
            <person name="Benucci G.M."/>
            <person name="Bonito G."/>
            <person name="Stajich J.E."/>
            <person name="Dunlap C."/>
            <person name="Arnold A.E."/>
            <person name="Porras-Alfaro A."/>
        </authorList>
    </citation>
    <scope>NUCLEOTIDE SEQUENCE [LARGE SCALE GENOMIC DNA]</scope>
    <source>
        <strain evidence="1 2">AZ0501</strain>
    </source>
</reference>
<proteinExistence type="predicted"/>
<dbReference type="InterPro" id="IPR023214">
    <property type="entry name" value="HAD_sf"/>
</dbReference>
<dbReference type="AlphaFoldDB" id="A0A261Y838"/>
<evidence type="ECO:0000313" key="2">
    <source>
        <dbReference type="Proteomes" id="UP000242875"/>
    </source>
</evidence>
<accession>A0A261Y838</accession>